<dbReference type="Proteomes" id="UP001501414">
    <property type="component" value="Unassembled WGS sequence"/>
</dbReference>
<proteinExistence type="predicted"/>
<accession>A0ABN1Y8S9</accession>
<evidence type="ECO:0000313" key="2">
    <source>
        <dbReference type="Proteomes" id="UP001501414"/>
    </source>
</evidence>
<gene>
    <name evidence="1" type="ORF">GCM10009613_55100</name>
</gene>
<comment type="caution">
    <text evidence="1">The sequence shown here is derived from an EMBL/GenBank/DDBJ whole genome shotgun (WGS) entry which is preliminary data.</text>
</comment>
<protein>
    <submittedName>
        <fullName evidence="1">Uncharacterized protein</fullName>
    </submittedName>
</protein>
<keyword evidence="2" id="KW-1185">Reference proteome</keyword>
<name>A0ABN1Y8S9_9PSEU</name>
<organism evidence="1 2">
    <name type="scientific">Pseudonocardia kongjuensis</name>
    <dbReference type="NCBI Taxonomy" id="102227"/>
    <lineage>
        <taxon>Bacteria</taxon>
        <taxon>Bacillati</taxon>
        <taxon>Actinomycetota</taxon>
        <taxon>Actinomycetes</taxon>
        <taxon>Pseudonocardiales</taxon>
        <taxon>Pseudonocardiaceae</taxon>
        <taxon>Pseudonocardia</taxon>
    </lineage>
</organism>
<evidence type="ECO:0000313" key="1">
    <source>
        <dbReference type="EMBL" id="GAA1399474.1"/>
    </source>
</evidence>
<sequence>MVLRIADDTDPDRAEAALVAIAGHIPLGIPLGRPLIAATDDDGHIMITTSIGWWWNEHDRASRLLPLATGVELTEYRRGVELTRTIRPDRDRPAS</sequence>
<reference evidence="1 2" key="1">
    <citation type="journal article" date="2019" name="Int. J. Syst. Evol. Microbiol.">
        <title>The Global Catalogue of Microorganisms (GCM) 10K type strain sequencing project: providing services to taxonomists for standard genome sequencing and annotation.</title>
        <authorList>
            <consortium name="The Broad Institute Genomics Platform"/>
            <consortium name="The Broad Institute Genome Sequencing Center for Infectious Disease"/>
            <person name="Wu L."/>
            <person name="Ma J."/>
        </authorList>
    </citation>
    <scope>NUCLEOTIDE SEQUENCE [LARGE SCALE GENOMIC DNA]</scope>
    <source>
        <strain evidence="1 2">JCM 11896</strain>
    </source>
</reference>
<dbReference type="EMBL" id="BAAAJK010000048">
    <property type="protein sequence ID" value="GAA1399474.1"/>
    <property type="molecule type" value="Genomic_DNA"/>
</dbReference>